<dbReference type="EMBL" id="JAUYZG010000023">
    <property type="protein sequence ID" value="KAK2870893.1"/>
    <property type="molecule type" value="Genomic_DNA"/>
</dbReference>
<reference evidence="2" key="1">
    <citation type="submission" date="2023-08" db="EMBL/GenBank/DDBJ databases">
        <title>Chromosome-level Genome Assembly of mud carp (Cirrhinus molitorella).</title>
        <authorList>
            <person name="Liu H."/>
        </authorList>
    </citation>
    <scope>NUCLEOTIDE SEQUENCE</scope>
    <source>
        <strain evidence="2">Prfri</strain>
        <tissue evidence="2">Muscle</tissue>
    </source>
</reference>
<sequence length="73" mass="8458">MRLKEMRRDRRIRDEKRLKEKRTDKAKGKRDSRGEGGSSHIRRACGRLSCNSITGLRLLDPLDTSGIKTTEIF</sequence>
<evidence type="ECO:0000256" key="1">
    <source>
        <dbReference type="SAM" id="MobiDB-lite"/>
    </source>
</evidence>
<keyword evidence="3" id="KW-1185">Reference proteome</keyword>
<organism evidence="2 3">
    <name type="scientific">Cirrhinus molitorella</name>
    <name type="common">mud carp</name>
    <dbReference type="NCBI Taxonomy" id="172907"/>
    <lineage>
        <taxon>Eukaryota</taxon>
        <taxon>Metazoa</taxon>
        <taxon>Chordata</taxon>
        <taxon>Craniata</taxon>
        <taxon>Vertebrata</taxon>
        <taxon>Euteleostomi</taxon>
        <taxon>Actinopterygii</taxon>
        <taxon>Neopterygii</taxon>
        <taxon>Teleostei</taxon>
        <taxon>Ostariophysi</taxon>
        <taxon>Cypriniformes</taxon>
        <taxon>Cyprinidae</taxon>
        <taxon>Labeoninae</taxon>
        <taxon>Labeonini</taxon>
        <taxon>Cirrhinus</taxon>
    </lineage>
</organism>
<accession>A0AA88TEA4</accession>
<comment type="caution">
    <text evidence="2">The sequence shown here is derived from an EMBL/GenBank/DDBJ whole genome shotgun (WGS) entry which is preliminary data.</text>
</comment>
<evidence type="ECO:0000313" key="3">
    <source>
        <dbReference type="Proteomes" id="UP001187343"/>
    </source>
</evidence>
<feature type="compositionally biased region" description="Basic and acidic residues" evidence="1">
    <location>
        <begin position="1"/>
        <end position="34"/>
    </location>
</feature>
<protein>
    <submittedName>
        <fullName evidence="2">Uncharacterized protein</fullName>
    </submittedName>
</protein>
<feature type="region of interest" description="Disordered" evidence="1">
    <location>
        <begin position="1"/>
        <end position="43"/>
    </location>
</feature>
<name>A0AA88TEA4_9TELE</name>
<gene>
    <name evidence="2" type="ORF">Q8A67_023420</name>
</gene>
<proteinExistence type="predicted"/>
<dbReference type="Proteomes" id="UP001187343">
    <property type="component" value="Unassembled WGS sequence"/>
</dbReference>
<dbReference type="AlphaFoldDB" id="A0AA88TEA4"/>
<evidence type="ECO:0000313" key="2">
    <source>
        <dbReference type="EMBL" id="KAK2870893.1"/>
    </source>
</evidence>